<organism evidence="1 2">
    <name type="scientific">Sporosarcina pasteurii</name>
    <name type="common">Bacillus pasteurii</name>
    <dbReference type="NCBI Taxonomy" id="1474"/>
    <lineage>
        <taxon>Bacteria</taxon>
        <taxon>Bacillati</taxon>
        <taxon>Bacillota</taxon>
        <taxon>Bacilli</taxon>
        <taxon>Bacillales</taxon>
        <taxon>Caryophanaceae</taxon>
        <taxon>Sporosarcina</taxon>
    </lineage>
</organism>
<reference evidence="1 2" key="1">
    <citation type="submission" date="2018-06" db="EMBL/GenBank/DDBJ databases">
        <authorList>
            <consortium name="Pathogen Informatics"/>
            <person name="Doyle S."/>
        </authorList>
    </citation>
    <scope>NUCLEOTIDE SEQUENCE [LARGE SCALE GENOMIC DNA]</scope>
    <source>
        <strain evidence="2">ATCC 11859 / DSM 33 / NCIB 8841 / NCTC 4822</strain>
    </source>
</reference>
<sequence>MKPKEFIETYSDDILYLYDMREAMLTHPFKETTHHLFSASFSRIYCVFIIGNIESMIKQWSKYIDNNILSGFFDKNKSNFSKINNLYEAFIKNGINADKEILNDYLAIKYLRNTIIHSDWKENHKSFILERGFPLDSRDLNDTHLQKMKNVNENMMFYIAMLSFFDSKSKSFSNNDSIIRTNVALPEADGIIRKEQLPQLIWNNLKRIIDRFDILFEDIQNPTNDELLYLAEESLFFWEEYKRYRTIGESISKKSIISSLDILKDLLQSQCFMKFPIGTINLETLHDNCVEKNISDEEFFTLFNAAVKYSAKDVLKAIINGKNIYNNLPSLSIFKLFVHYLPRIVPERNDYFIKEAKEILTLFEISRYYYHYIEQDTNILNLNKTIESYKDKIKIIETPYVSNE</sequence>
<keyword evidence="2" id="KW-1185">Reference proteome</keyword>
<evidence type="ECO:0000313" key="2">
    <source>
        <dbReference type="Proteomes" id="UP000254519"/>
    </source>
</evidence>
<proteinExistence type="predicted"/>
<dbReference type="RefSeq" id="WP_115360011.1">
    <property type="nucleotide sequence ID" value="NZ_CP038012.1"/>
</dbReference>
<accession>A0A380BF75</accession>
<dbReference type="OrthoDB" id="6400667at2"/>
<gene>
    <name evidence="1" type="ORF">NCTC4822_00524</name>
</gene>
<dbReference type="AlphaFoldDB" id="A0A380BF75"/>
<dbReference type="Proteomes" id="UP000254519">
    <property type="component" value="Unassembled WGS sequence"/>
</dbReference>
<protein>
    <submittedName>
        <fullName evidence="1">Uncharacterized protein</fullName>
    </submittedName>
</protein>
<name>A0A380BF75_SPOPA</name>
<dbReference type="EMBL" id="UGYZ01000002">
    <property type="protein sequence ID" value="SUI99230.1"/>
    <property type="molecule type" value="Genomic_DNA"/>
</dbReference>
<evidence type="ECO:0000313" key="1">
    <source>
        <dbReference type="EMBL" id="SUI99230.1"/>
    </source>
</evidence>